<feature type="domain" description="RSE1/DDB1/CPSF1 second beta-propeller" evidence="14">
    <location>
        <begin position="460"/>
        <end position="761"/>
    </location>
</feature>
<evidence type="ECO:0000256" key="3">
    <source>
        <dbReference type="ARBA" id="ARBA00022664"/>
    </source>
</evidence>
<keyword evidence="5" id="KW-0508">mRNA splicing</keyword>
<dbReference type="Pfam" id="PF03178">
    <property type="entry name" value="CPSF_A"/>
    <property type="match status" value="1"/>
</dbReference>
<gene>
    <name evidence="15" type="ORF">B0F90DRAFT_1811395</name>
</gene>
<dbReference type="SUPFAM" id="SSF50978">
    <property type="entry name" value="WD40 repeat-like"/>
    <property type="match status" value="1"/>
</dbReference>
<evidence type="ECO:0000259" key="12">
    <source>
        <dbReference type="Pfam" id="PF03178"/>
    </source>
</evidence>
<keyword evidence="6" id="KW-0539">Nucleus</keyword>
<evidence type="ECO:0000259" key="13">
    <source>
        <dbReference type="Pfam" id="PF10433"/>
    </source>
</evidence>
<dbReference type="InterPro" id="IPR050358">
    <property type="entry name" value="RSE1/DDB1/CFT1"/>
</dbReference>
<sequence length="1177" mass="129570">MHLYNLTLQHPTASPQAIVGNFSGARQQEIIISHGTRLQLLRPDVQTGKLSTIIATDVFGSIRSLTAFRLTGGTKDYAIVGSDSGRIVILDYDPRTSSFVKIHQETFGKSGARRIVPGQYIATDPKGRAVMIAAVEKSKLVYILNRDPAANLTISSPLEAHRNCSILHHIVGVDVGFENPMFAALEVDYTEADQDSTGEAAANAGKLLTYYELDLGLNHVVRKWSEPTDPKANFLVQVPGGQLASTERFDGPSGVLVCTEDHIIYRNADTPQHRIPIPRRKHPLGDSGRGLIIIAAVMHKMKGAFFFLLQSEEGDLYKITIEHEEEEVKALKIKYFDTVPIASSLCILKSGFLFVASEFGNQQLYQFQKLGDDDDEKEFSSKNYPAFGMAQPSQPLPRAYFRPRPLENLALADEIESLNPILDAKVLNILPNSDTPQIFTLNGRGSRSVLRTLRHGLEVEETVSSDLPGIPNAVWTVKVRGDEVYDSYIILSFVNGTLVLSIGENIEEVQDTGFLSSAPTLAVQQIGDDALLQVHPHGIRHVLADRRVNEWRVPPGKSIVAATTNKRQVVVALSSAELVYFELDLDGQLNEYQDRKAMGSTVLAMSIGEVPEGRQRTPYLAVGCEDQTVRVISLDPDSTLETIKMLDAGINRNQPTTFVNIGLQTGVLLRTVLDPLNGQLTDTRTRFLGTRPVRLIRVQIKSQPAILALSSRTWLNYTHQNLMHFTPLIFDTLDYAWSFSAELCPEGLIGITGNVLRIFQIPKLGTQLKQDALPLSFTPRKFITHPGNTYFYVIESDHRVIGEDAAAKKLQELRSQKKAIDEAVLELSLEQFGHPKAPAGTWGSCIRIVDPIEGKTVRIIHLDNNEAAFSIAVAPFEARGNELHLVVGTAQDTLLAPRSCTSGFLRVYKFTEDGADLELVHKTEIDDVPLALLAFQGRLVAGVGNALRIYDIGKKKMLRKAENKTFGSAIVTLSTQGSRIVVGDMQESVYYAVYKAPENRLLIFADDAQPRWITCSTMVDYTTTAAGDRFGNIFVNRLDVKVSDQVDDDPTGAGILHEKGMFMGAPHKTQLLAHFHVGDLITSIHKVSMVAGGREVLLYTGLHGTIGVLVPLASKEDDHLAWRGYYVPVKAVVDGDLCETFARLPPAKQSAIAGELDRAVGEVLKKLEQLRVTASGF</sequence>
<evidence type="ECO:0000313" key="16">
    <source>
        <dbReference type="Proteomes" id="UP001203297"/>
    </source>
</evidence>
<evidence type="ECO:0000256" key="2">
    <source>
        <dbReference type="ARBA" id="ARBA00011524"/>
    </source>
</evidence>
<dbReference type="InterPro" id="IPR004871">
    <property type="entry name" value="RSE1/DDB1/CPSF1_C"/>
</dbReference>
<feature type="domain" description="RSE1/DDB1/CPSF1 first beta-propeller" evidence="13">
    <location>
        <begin position="16"/>
        <end position="381"/>
    </location>
</feature>
<evidence type="ECO:0000256" key="7">
    <source>
        <dbReference type="ARBA" id="ARBA00038266"/>
    </source>
</evidence>
<evidence type="ECO:0000259" key="14">
    <source>
        <dbReference type="Pfam" id="PF23726"/>
    </source>
</evidence>
<dbReference type="Pfam" id="PF23726">
    <property type="entry name" value="Beta-prop_RSE1_2nd"/>
    <property type="match status" value="1"/>
</dbReference>
<comment type="subunit">
    <text evidence="2">Associated with the spliceosome.</text>
</comment>
<evidence type="ECO:0000256" key="10">
    <source>
        <dbReference type="ARBA" id="ARBA00068521"/>
    </source>
</evidence>
<feature type="coiled-coil region" evidence="11">
    <location>
        <begin position="803"/>
        <end position="830"/>
    </location>
</feature>
<name>A0AAD4QL41_9AGAM</name>
<evidence type="ECO:0000256" key="4">
    <source>
        <dbReference type="ARBA" id="ARBA00022728"/>
    </source>
</evidence>
<evidence type="ECO:0000256" key="11">
    <source>
        <dbReference type="SAM" id="Coils"/>
    </source>
</evidence>
<dbReference type="PANTHER" id="PTHR10644">
    <property type="entry name" value="DNA REPAIR/RNA PROCESSING CPSF FAMILY"/>
    <property type="match status" value="1"/>
</dbReference>
<dbReference type="EMBL" id="WTXG01000054">
    <property type="protein sequence ID" value="KAI0295818.1"/>
    <property type="molecule type" value="Genomic_DNA"/>
</dbReference>
<dbReference type="GO" id="GO:0008380">
    <property type="term" value="P:RNA splicing"/>
    <property type="evidence" value="ECO:0007669"/>
    <property type="project" value="UniProtKB-KW"/>
</dbReference>
<reference evidence="15" key="1">
    <citation type="journal article" date="2022" name="New Phytol.">
        <title>Evolutionary transition to the ectomycorrhizal habit in the genomes of a hyperdiverse lineage of mushroom-forming fungi.</title>
        <authorList>
            <person name="Looney B."/>
            <person name="Miyauchi S."/>
            <person name="Morin E."/>
            <person name="Drula E."/>
            <person name="Courty P.E."/>
            <person name="Kohler A."/>
            <person name="Kuo A."/>
            <person name="LaButti K."/>
            <person name="Pangilinan J."/>
            <person name="Lipzen A."/>
            <person name="Riley R."/>
            <person name="Andreopoulos W."/>
            <person name="He G."/>
            <person name="Johnson J."/>
            <person name="Nolan M."/>
            <person name="Tritt A."/>
            <person name="Barry K.W."/>
            <person name="Grigoriev I.V."/>
            <person name="Nagy L.G."/>
            <person name="Hibbett D."/>
            <person name="Henrissat B."/>
            <person name="Matheny P.B."/>
            <person name="Labbe J."/>
            <person name="Martin F.M."/>
        </authorList>
    </citation>
    <scope>NUCLEOTIDE SEQUENCE</scope>
    <source>
        <strain evidence="15">BPL690</strain>
    </source>
</reference>
<dbReference type="FunFam" id="2.130.10.10:FF:001143">
    <property type="entry name" value="Pre-mRNA-splicing factor rse-1, putative"/>
    <property type="match status" value="1"/>
</dbReference>
<evidence type="ECO:0000313" key="15">
    <source>
        <dbReference type="EMBL" id="KAI0295818.1"/>
    </source>
</evidence>
<evidence type="ECO:0000256" key="5">
    <source>
        <dbReference type="ARBA" id="ARBA00023187"/>
    </source>
</evidence>
<dbReference type="Gene3D" id="2.130.10.10">
    <property type="entry name" value="YVTN repeat-like/Quinoprotein amine dehydrogenase"/>
    <property type="match status" value="3"/>
</dbReference>
<dbReference type="InterPro" id="IPR018846">
    <property type="entry name" value="Beta-prop_RSE1/DDB1/CPSF1_1st"/>
</dbReference>
<proteinExistence type="inferred from homology"/>
<keyword evidence="11" id="KW-0175">Coiled coil</keyword>
<protein>
    <recommendedName>
        <fullName evidence="8">Pre-mRNA-splicing factor RSE1</fullName>
    </recommendedName>
    <alternativeName>
        <fullName evidence="10">Pre-mRNA-splicing factor rse1</fullName>
    </alternativeName>
</protein>
<dbReference type="GO" id="GO:0003676">
    <property type="term" value="F:nucleic acid binding"/>
    <property type="evidence" value="ECO:0007669"/>
    <property type="project" value="InterPro"/>
</dbReference>
<evidence type="ECO:0000256" key="6">
    <source>
        <dbReference type="ARBA" id="ARBA00023242"/>
    </source>
</evidence>
<dbReference type="FunFam" id="2.130.10.10:FF:000628">
    <property type="entry name" value="Pre-mRNA-splicing factor RSE1"/>
    <property type="match status" value="1"/>
</dbReference>
<keyword evidence="16" id="KW-1185">Reference proteome</keyword>
<accession>A0AAD4QL41</accession>
<keyword evidence="3" id="KW-0507">mRNA processing</keyword>
<evidence type="ECO:0000256" key="9">
    <source>
        <dbReference type="ARBA" id="ARBA00055157"/>
    </source>
</evidence>
<evidence type="ECO:0000256" key="8">
    <source>
        <dbReference type="ARBA" id="ARBA00040134"/>
    </source>
</evidence>
<dbReference type="FunFam" id="2.130.10.10:FF:000031">
    <property type="entry name" value="Splicing factor 3b subunit 3"/>
    <property type="match status" value="1"/>
</dbReference>
<dbReference type="Proteomes" id="UP001203297">
    <property type="component" value="Unassembled WGS sequence"/>
</dbReference>
<comment type="function">
    <text evidence="9">Involved in pre-mRNA splicing and cell cycle control.</text>
</comment>
<comment type="subcellular location">
    <subcellularLocation>
        <location evidence="1">Nucleus</location>
    </subcellularLocation>
</comment>
<dbReference type="GO" id="GO:0006397">
    <property type="term" value="P:mRNA processing"/>
    <property type="evidence" value="ECO:0007669"/>
    <property type="project" value="UniProtKB-KW"/>
</dbReference>
<dbReference type="AlphaFoldDB" id="A0AAD4QL41"/>
<comment type="caution">
    <text evidence="15">The sequence shown here is derived from an EMBL/GenBank/DDBJ whole genome shotgun (WGS) entry which is preliminary data.</text>
</comment>
<organism evidence="15 16">
    <name type="scientific">Multifurca ochricompacta</name>
    <dbReference type="NCBI Taxonomy" id="376703"/>
    <lineage>
        <taxon>Eukaryota</taxon>
        <taxon>Fungi</taxon>
        <taxon>Dikarya</taxon>
        <taxon>Basidiomycota</taxon>
        <taxon>Agaricomycotina</taxon>
        <taxon>Agaricomycetes</taxon>
        <taxon>Russulales</taxon>
        <taxon>Russulaceae</taxon>
        <taxon>Multifurca</taxon>
    </lineage>
</organism>
<dbReference type="InterPro" id="IPR036322">
    <property type="entry name" value="WD40_repeat_dom_sf"/>
</dbReference>
<evidence type="ECO:0000256" key="1">
    <source>
        <dbReference type="ARBA" id="ARBA00004123"/>
    </source>
</evidence>
<dbReference type="Pfam" id="PF10433">
    <property type="entry name" value="Beta-prop_RSE1_1st"/>
    <property type="match status" value="1"/>
</dbReference>
<dbReference type="GO" id="GO:0005681">
    <property type="term" value="C:spliceosomal complex"/>
    <property type="evidence" value="ECO:0007669"/>
    <property type="project" value="UniProtKB-KW"/>
</dbReference>
<comment type="similarity">
    <text evidence="7">Belongs to the RSE1 family.</text>
</comment>
<feature type="domain" description="RSE1/DDB1/CPSF1 C-terminal" evidence="12">
    <location>
        <begin position="844"/>
        <end position="1117"/>
    </location>
</feature>
<dbReference type="InterPro" id="IPR015943">
    <property type="entry name" value="WD40/YVTN_repeat-like_dom_sf"/>
</dbReference>
<keyword evidence="4" id="KW-0747">Spliceosome</keyword>
<dbReference type="InterPro" id="IPR058543">
    <property type="entry name" value="Beta-prop_RSE1/DDB1/CPSF1_2nd"/>
</dbReference>